<evidence type="ECO:0000256" key="1">
    <source>
        <dbReference type="SAM" id="Phobius"/>
    </source>
</evidence>
<dbReference type="Pfam" id="PF12291">
    <property type="entry name" value="DUF3623"/>
    <property type="match status" value="1"/>
</dbReference>
<proteinExistence type="predicted"/>
<feature type="transmembrane region" description="Helical" evidence="1">
    <location>
        <begin position="75"/>
        <end position="95"/>
    </location>
</feature>
<sequence>MHHEVVLLASAAAVAALTVGGENHAGLCAFMTLWVMRLSAKLNIFVGVPNPGERFLPDRLRYLAGHFRTRPVGPFFAATMTAATLALAGVALFGAGEAPSDFEIASVALVSTLLALAVIEHVFLALPWDSGRLWGGLPANDNLRAGRSPASTKPAPRAAKA</sequence>
<name>A0A9E6RBX0_9HYPH</name>
<dbReference type="InterPro" id="IPR017496">
    <property type="entry name" value="Photo_alph_chp2"/>
</dbReference>
<gene>
    <name evidence="2" type="ORF">K6K41_01600</name>
</gene>
<keyword evidence="1" id="KW-1133">Transmembrane helix</keyword>
<dbReference type="AlphaFoldDB" id="A0A9E6RBX0"/>
<reference evidence="2" key="1">
    <citation type="submission" date="2021-08" db="EMBL/GenBank/DDBJ databases">
        <authorList>
            <person name="Zhang H."/>
            <person name="Xu M."/>
            <person name="Yu Z."/>
            <person name="Yang L."/>
            <person name="Cai Y."/>
        </authorList>
    </citation>
    <scope>NUCLEOTIDE SEQUENCE</scope>
    <source>
        <strain evidence="2">CHL1</strain>
    </source>
</reference>
<keyword evidence="1" id="KW-0472">Membrane</keyword>
<organism evidence="2 3">
    <name type="scientific">Chenggangzhangella methanolivorans</name>
    <dbReference type="NCBI Taxonomy" id="1437009"/>
    <lineage>
        <taxon>Bacteria</taxon>
        <taxon>Pseudomonadati</taxon>
        <taxon>Pseudomonadota</taxon>
        <taxon>Alphaproteobacteria</taxon>
        <taxon>Hyphomicrobiales</taxon>
        <taxon>Methylopilaceae</taxon>
        <taxon>Chenggangzhangella</taxon>
    </lineage>
</organism>
<dbReference type="EMBL" id="CP081869">
    <property type="protein sequence ID" value="QZO00474.1"/>
    <property type="molecule type" value="Genomic_DNA"/>
</dbReference>
<evidence type="ECO:0000313" key="2">
    <source>
        <dbReference type="EMBL" id="QZO00474.1"/>
    </source>
</evidence>
<protein>
    <submittedName>
        <fullName evidence="2">DUF3623 domain-containing protein</fullName>
    </submittedName>
</protein>
<evidence type="ECO:0000313" key="3">
    <source>
        <dbReference type="Proteomes" id="UP000825701"/>
    </source>
</evidence>
<feature type="transmembrane region" description="Helical" evidence="1">
    <location>
        <begin position="107"/>
        <end position="128"/>
    </location>
</feature>
<accession>A0A9E6RBX0</accession>
<dbReference type="KEGG" id="cmet:K6K41_01600"/>
<dbReference type="Proteomes" id="UP000825701">
    <property type="component" value="Chromosome"/>
</dbReference>
<keyword evidence="1" id="KW-0812">Transmembrane</keyword>
<keyword evidence="3" id="KW-1185">Reference proteome</keyword>